<feature type="transmembrane region" description="Helical" evidence="6">
    <location>
        <begin position="330"/>
        <end position="353"/>
    </location>
</feature>
<dbReference type="InterPro" id="IPR020846">
    <property type="entry name" value="MFS_dom"/>
</dbReference>
<feature type="domain" description="Major facilitator superfamily (MFS) profile" evidence="7">
    <location>
        <begin position="4"/>
        <end position="390"/>
    </location>
</feature>
<sequence length="394" mass="43089">MKLTIATLFSAIFVATLEFVMMIPVGALIAEETGLGIENAPLLISIYPMFALISALLTAPFSDYFGRKPILIALISGLIISCLLSMLATTPSHILILRAFAGMVAGIIMPNAIAYAGDVSHDSKRASVVTWSLLAIPMASSFGVPFMAWFVEITSWQTGFGFIALLSLLPLGLALGLQPISTGVTQFNARKLYSELFSLWQHTATRWILIIEFLLVLVVYCVVPQLGVWLELNFLMSSIEIGMCFLMAGFGAIFGNLIASHFVRRGARLFPIAFGSGLLMLVTVIATANWLPMAFISTLLFFMMMGDASRYPAVQVMLTEIVPISLRGRLLLMNMIVTNMAMATGGIVSSLLTHQHDQRLVGMELVGYLIVGLSLLIFMALSRLSRRQYYIVSH</sequence>
<dbReference type="Gene3D" id="1.20.1250.20">
    <property type="entry name" value="MFS general substrate transporter like domains"/>
    <property type="match status" value="1"/>
</dbReference>
<evidence type="ECO:0000313" key="9">
    <source>
        <dbReference type="Proteomes" id="UP000290287"/>
    </source>
</evidence>
<dbReference type="InterPro" id="IPR011701">
    <property type="entry name" value="MFS"/>
</dbReference>
<dbReference type="GO" id="GO:0005886">
    <property type="term" value="C:plasma membrane"/>
    <property type="evidence" value="ECO:0007669"/>
    <property type="project" value="UniProtKB-SubCell"/>
</dbReference>
<name>A0A4Q0YGK0_9GAMM</name>
<dbReference type="RefSeq" id="WP_129124374.1">
    <property type="nucleotide sequence ID" value="NZ_PEIB01000059.1"/>
</dbReference>
<gene>
    <name evidence="8" type="ORF">CS022_24005</name>
</gene>
<feature type="transmembrane region" description="Helical" evidence="6">
    <location>
        <begin position="40"/>
        <end position="58"/>
    </location>
</feature>
<keyword evidence="5 6" id="KW-0472">Membrane</keyword>
<feature type="transmembrane region" description="Helical" evidence="6">
    <location>
        <begin position="269"/>
        <end position="288"/>
    </location>
</feature>
<organism evidence="8 9">
    <name type="scientific">Veronia nyctiphanis</name>
    <dbReference type="NCBI Taxonomy" id="1278244"/>
    <lineage>
        <taxon>Bacteria</taxon>
        <taxon>Pseudomonadati</taxon>
        <taxon>Pseudomonadota</taxon>
        <taxon>Gammaproteobacteria</taxon>
        <taxon>Vibrionales</taxon>
        <taxon>Vibrionaceae</taxon>
        <taxon>Veronia</taxon>
    </lineage>
</organism>
<dbReference type="InterPro" id="IPR050189">
    <property type="entry name" value="MFS_Efflux_Transporters"/>
</dbReference>
<evidence type="ECO:0000256" key="3">
    <source>
        <dbReference type="ARBA" id="ARBA00022692"/>
    </source>
</evidence>
<feature type="transmembrane region" description="Helical" evidence="6">
    <location>
        <begin position="156"/>
        <end position="177"/>
    </location>
</feature>
<dbReference type="InterPro" id="IPR005829">
    <property type="entry name" value="Sugar_transporter_CS"/>
</dbReference>
<keyword evidence="2" id="KW-1003">Cell membrane</keyword>
<evidence type="ECO:0000256" key="6">
    <source>
        <dbReference type="SAM" id="Phobius"/>
    </source>
</evidence>
<reference evidence="8 9" key="1">
    <citation type="submission" date="2017-10" db="EMBL/GenBank/DDBJ databases">
        <title>Nyctiphanis sp. nov., isolated from the stomach of the euphausiid Nyctiphanes simplex (Hansen, 1911) in the Gulf of California.</title>
        <authorList>
            <person name="Gomez-Gil B."/>
            <person name="Aguilar-Mendez M."/>
            <person name="Lopez-Cortes A."/>
            <person name="Gomez-Gutierrez J."/>
            <person name="Roque A."/>
            <person name="Lang E."/>
            <person name="Gonzalez-Castillo A."/>
        </authorList>
    </citation>
    <scope>NUCLEOTIDE SEQUENCE [LARGE SCALE GENOMIC DNA]</scope>
    <source>
        <strain evidence="8 9">CAIM 600</strain>
    </source>
</reference>
<feature type="transmembrane region" description="Helical" evidence="6">
    <location>
        <begin position="234"/>
        <end position="257"/>
    </location>
</feature>
<dbReference type="PROSITE" id="PS00216">
    <property type="entry name" value="SUGAR_TRANSPORT_1"/>
    <property type="match status" value="1"/>
</dbReference>
<evidence type="ECO:0000256" key="2">
    <source>
        <dbReference type="ARBA" id="ARBA00022475"/>
    </source>
</evidence>
<dbReference type="GO" id="GO:0022857">
    <property type="term" value="F:transmembrane transporter activity"/>
    <property type="evidence" value="ECO:0007669"/>
    <property type="project" value="InterPro"/>
</dbReference>
<evidence type="ECO:0000313" key="8">
    <source>
        <dbReference type="EMBL" id="RXJ68804.1"/>
    </source>
</evidence>
<feature type="transmembrane region" description="Helical" evidence="6">
    <location>
        <begin position="95"/>
        <end position="116"/>
    </location>
</feature>
<comment type="subcellular location">
    <subcellularLocation>
        <location evidence="1">Cell membrane</location>
        <topology evidence="1">Multi-pass membrane protein</topology>
    </subcellularLocation>
</comment>
<evidence type="ECO:0000256" key="4">
    <source>
        <dbReference type="ARBA" id="ARBA00022989"/>
    </source>
</evidence>
<dbReference type="Pfam" id="PF07690">
    <property type="entry name" value="MFS_1"/>
    <property type="match status" value="1"/>
</dbReference>
<dbReference type="EMBL" id="PEIB01000059">
    <property type="protein sequence ID" value="RXJ68804.1"/>
    <property type="molecule type" value="Genomic_DNA"/>
</dbReference>
<keyword evidence="4 6" id="KW-1133">Transmembrane helix</keyword>
<evidence type="ECO:0000259" key="7">
    <source>
        <dbReference type="PROSITE" id="PS50850"/>
    </source>
</evidence>
<dbReference type="PROSITE" id="PS50850">
    <property type="entry name" value="MFS"/>
    <property type="match status" value="1"/>
</dbReference>
<accession>A0A4Q0YGK0</accession>
<keyword evidence="3 6" id="KW-0812">Transmembrane</keyword>
<feature type="transmembrane region" description="Helical" evidence="6">
    <location>
        <begin position="365"/>
        <end position="384"/>
    </location>
</feature>
<dbReference type="OrthoDB" id="9814303at2"/>
<comment type="caution">
    <text evidence="8">The sequence shown here is derived from an EMBL/GenBank/DDBJ whole genome shotgun (WGS) entry which is preliminary data.</text>
</comment>
<evidence type="ECO:0000256" key="5">
    <source>
        <dbReference type="ARBA" id="ARBA00023136"/>
    </source>
</evidence>
<dbReference type="AlphaFoldDB" id="A0A4Q0YGK0"/>
<dbReference type="Proteomes" id="UP000290287">
    <property type="component" value="Unassembled WGS sequence"/>
</dbReference>
<feature type="transmembrane region" description="Helical" evidence="6">
    <location>
        <begin position="128"/>
        <end position="150"/>
    </location>
</feature>
<dbReference type="InterPro" id="IPR036259">
    <property type="entry name" value="MFS_trans_sf"/>
</dbReference>
<dbReference type="PANTHER" id="PTHR43124:SF3">
    <property type="entry name" value="CHLORAMPHENICOL EFFLUX PUMP RV0191"/>
    <property type="match status" value="1"/>
</dbReference>
<evidence type="ECO:0000256" key="1">
    <source>
        <dbReference type="ARBA" id="ARBA00004651"/>
    </source>
</evidence>
<proteinExistence type="predicted"/>
<dbReference type="SUPFAM" id="SSF103473">
    <property type="entry name" value="MFS general substrate transporter"/>
    <property type="match status" value="1"/>
</dbReference>
<keyword evidence="9" id="KW-1185">Reference proteome</keyword>
<protein>
    <recommendedName>
        <fullName evidence="7">Major facilitator superfamily (MFS) profile domain-containing protein</fullName>
    </recommendedName>
</protein>
<feature type="transmembrane region" description="Helical" evidence="6">
    <location>
        <begin position="70"/>
        <end position="89"/>
    </location>
</feature>
<dbReference type="PANTHER" id="PTHR43124">
    <property type="entry name" value="PURINE EFFLUX PUMP PBUE"/>
    <property type="match status" value="1"/>
</dbReference>
<feature type="transmembrane region" description="Helical" evidence="6">
    <location>
        <begin position="207"/>
        <end position="228"/>
    </location>
</feature>